<evidence type="ECO:0000259" key="3">
    <source>
        <dbReference type="Pfam" id="PF00717"/>
    </source>
</evidence>
<dbReference type="EMBL" id="CP002278">
    <property type="protein sequence ID" value="ADP77903.1"/>
    <property type="molecule type" value="Genomic_DNA"/>
</dbReference>
<organism evidence="4 5">
    <name type="scientific">Methanothermus fervidus (strain ATCC 43054 / DSM 2088 / JCM 10308 / V24 S)</name>
    <dbReference type="NCBI Taxonomy" id="523846"/>
    <lineage>
        <taxon>Archaea</taxon>
        <taxon>Methanobacteriati</taxon>
        <taxon>Methanobacteriota</taxon>
        <taxon>Methanomada group</taxon>
        <taxon>Methanobacteria</taxon>
        <taxon>Methanobacteriales</taxon>
        <taxon>Methanothermaceae</taxon>
        <taxon>Methanothermus</taxon>
    </lineage>
</organism>
<dbReference type="SUPFAM" id="SSF51306">
    <property type="entry name" value="LexA/Signal peptidase"/>
    <property type="match status" value="1"/>
</dbReference>
<dbReference type="GO" id="GO:0016020">
    <property type="term" value="C:membrane"/>
    <property type="evidence" value="ECO:0007669"/>
    <property type="project" value="InterPro"/>
</dbReference>
<dbReference type="InterPro" id="IPR015927">
    <property type="entry name" value="Peptidase_S24_S26A/B/C"/>
</dbReference>
<dbReference type="STRING" id="523846.Mfer_1109"/>
<keyword evidence="2" id="KW-0378">Hydrolase</keyword>
<dbReference type="Proteomes" id="UP000002315">
    <property type="component" value="Chromosome"/>
</dbReference>
<dbReference type="CDD" id="cd06462">
    <property type="entry name" value="Peptidase_S24_S26"/>
    <property type="match status" value="1"/>
</dbReference>
<feature type="domain" description="Peptidase S24/S26A/S26B/S26C" evidence="3">
    <location>
        <begin position="108"/>
        <end position="183"/>
    </location>
</feature>
<dbReference type="PROSITE" id="PS00501">
    <property type="entry name" value="SPASE_I_1"/>
    <property type="match status" value="1"/>
</dbReference>
<sequence length="214" mass="24170">MKKILWIGIFLLILFLIGFASDNFQDMSFHRLNIIIETNGTTSDIKISNFFINPPPPEMLHEISNYVSAAIYDPDSTVESIKENVKNIAEKYGYKDVNVKIISQFGEDKLPMFAIVSGDSMYPTLKNGQEIIAVKTKDFKVGDIVIAKHPVYGLIVKRVGKIEGDMVYLVSDNKSVKKIYLPNEVITETPLNTWLPRSNVIGVVKQTLLIRTIF</sequence>
<dbReference type="GO" id="GO:0006508">
    <property type="term" value="P:proteolysis"/>
    <property type="evidence" value="ECO:0007669"/>
    <property type="project" value="UniProtKB-KW"/>
</dbReference>
<protein>
    <submittedName>
        <fullName evidence="4">Putative phage repressor</fullName>
    </submittedName>
</protein>
<proteinExistence type="predicted"/>
<dbReference type="HOGENOM" id="CLU_1340735_0_0_2"/>
<evidence type="ECO:0000256" key="2">
    <source>
        <dbReference type="ARBA" id="ARBA00022801"/>
    </source>
</evidence>
<reference evidence="4 5" key="1">
    <citation type="journal article" date="2010" name="Stand. Genomic Sci.">
        <title>Complete genome sequence of Methanothermus fervidus type strain (V24S).</title>
        <authorList>
            <person name="Anderson I."/>
            <person name="Djao O.D."/>
            <person name="Misra M."/>
            <person name="Chertkov O."/>
            <person name="Nolan M."/>
            <person name="Lucas S."/>
            <person name="Lapidus A."/>
            <person name="Del Rio T.G."/>
            <person name="Tice H."/>
            <person name="Cheng J.F."/>
            <person name="Tapia R."/>
            <person name="Han C."/>
            <person name="Goodwin L."/>
            <person name="Pitluck S."/>
            <person name="Liolios K."/>
            <person name="Ivanova N."/>
            <person name="Mavromatis K."/>
            <person name="Mikhailova N."/>
            <person name="Pati A."/>
            <person name="Brambilla E."/>
            <person name="Chen A."/>
            <person name="Palaniappan K."/>
            <person name="Land M."/>
            <person name="Hauser L."/>
            <person name="Chang Y.J."/>
            <person name="Jeffries C.D."/>
            <person name="Sikorski J."/>
            <person name="Spring S."/>
            <person name="Rohde M."/>
            <person name="Eichinger K."/>
            <person name="Huber H."/>
            <person name="Wirth R."/>
            <person name="Goker M."/>
            <person name="Detter J.C."/>
            <person name="Woyke T."/>
            <person name="Bristow J."/>
            <person name="Eisen J.A."/>
            <person name="Markowitz V."/>
            <person name="Hugenholtz P."/>
            <person name="Klenk H.P."/>
            <person name="Kyrpides N.C."/>
        </authorList>
    </citation>
    <scope>NUCLEOTIDE SEQUENCE [LARGE SCALE GENOMIC DNA]</scope>
    <source>
        <strain evidence="5">ATCC 43054 / DSM 2088 / JCM 10308 / V24 S</strain>
    </source>
</reference>
<dbReference type="Gene3D" id="2.10.109.10">
    <property type="entry name" value="Umud Fragment, subunit A"/>
    <property type="match status" value="1"/>
</dbReference>
<evidence type="ECO:0000313" key="4">
    <source>
        <dbReference type="EMBL" id="ADP77903.1"/>
    </source>
</evidence>
<keyword evidence="5" id="KW-1185">Reference proteome</keyword>
<dbReference type="GO" id="GO:0004252">
    <property type="term" value="F:serine-type endopeptidase activity"/>
    <property type="evidence" value="ECO:0007669"/>
    <property type="project" value="InterPro"/>
</dbReference>
<dbReference type="InterPro" id="IPR019756">
    <property type="entry name" value="Pept_S26A_signal_pept_1_Ser-AS"/>
</dbReference>
<accession>E3GWD8</accession>
<dbReference type="AlphaFoldDB" id="E3GWD8"/>
<dbReference type="KEGG" id="mfv:Mfer_1109"/>
<gene>
    <name evidence="4" type="ordered locus">Mfer_1109</name>
</gene>
<evidence type="ECO:0000313" key="5">
    <source>
        <dbReference type="Proteomes" id="UP000002315"/>
    </source>
</evidence>
<dbReference type="Pfam" id="PF00717">
    <property type="entry name" value="Peptidase_S24"/>
    <property type="match status" value="1"/>
</dbReference>
<dbReference type="InterPro" id="IPR036286">
    <property type="entry name" value="LexA/Signal_pep-like_sf"/>
</dbReference>
<keyword evidence="1" id="KW-0645">Protease</keyword>
<evidence type="ECO:0000256" key="1">
    <source>
        <dbReference type="ARBA" id="ARBA00022670"/>
    </source>
</evidence>
<name>E3GWD8_METFV</name>